<reference evidence="4" key="1">
    <citation type="submission" date="2022-10" db="EMBL/GenBank/DDBJ databases">
        <title>Adaptive evolution leads to modifications in subtelomeric GC content in a zoonotic Cryptosporidium species.</title>
        <authorList>
            <person name="Li J."/>
            <person name="Feng Y."/>
            <person name="Xiao L."/>
        </authorList>
    </citation>
    <scope>NUCLEOTIDE SEQUENCE</scope>
    <source>
        <strain evidence="4">25894</strain>
    </source>
</reference>
<evidence type="ECO:0000313" key="5">
    <source>
        <dbReference type="Proteomes" id="UP001071777"/>
    </source>
</evidence>
<organism evidence="4 5">
    <name type="scientific">Cryptosporidium canis</name>
    <dbReference type="NCBI Taxonomy" id="195482"/>
    <lineage>
        <taxon>Eukaryota</taxon>
        <taxon>Sar</taxon>
        <taxon>Alveolata</taxon>
        <taxon>Apicomplexa</taxon>
        <taxon>Conoidasida</taxon>
        <taxon>Coccidia</taxon>
        <taxon>Eucoccidiorida</taxon>
        <taxon>Eimeriorina</taxon>
        <taxon>Cryptosporidiidae</taxon>
        <taxon>Cryptosporidium</taxon>
    </lineage>
</organism>
<feature type="compositionally biased region" description="Basic and acidic residues" evidence="2">
    <location>
        <begin position="270"/>
        <end position="283"/>
    </location>
</feature>
<protein>
    <submittedName>
        <fullName evidence="4">Signal peptide protein</fullName>
    </submittedName>
</protein>
<evidence type="ECO:0000256" key="3">
    <source>
        <dbReference type="SAM" id="Phobius"/>
    </source>
</evidence>
<comment type="caution">
    <text evidence="4">The sequence shown here is derived from an EMBL/GenBank/DDBJ whole genome shotgun (WGS) entry which is preliminary data.</text>
</comment>
<feature type="transmembrane region" description="Helical" evidence="3">
    <location>
        <begin position="12"/>
        <end position="29"/>
    </location>
</feature>
<dbReference type="EMBL" id="JAPCXB010000131">
    <property type="protein sequence ID" value="KAJ1606785.1"/>
    <property type="molecule type" value="Genomic_DNA"/>
</dbReference>
<feature type="coiled-coil region" evidence="1">
    <location>
        <begin position="495"/>
        <end position="529"/>
    </location>
</feature>
<keyword evidence="3" id="KW-0472">Membrane</keyword>
<proteinExistence type="predicted"/>
<evidence type="ECO:0000256" key="1">
    <source>
        <dbReference type="SAM" id="Coils"/>
    </source>
</evidence>
<evidence type="ECO:0000256" key="2">
    <source>
        <dbReference type="SAM" id="MobiDB-lite"/>
    </source>
</evidence>
<accession>A0ABQ8P3F2</accession>
<keyword evidence="1" id="KW-0175">Coiled coil</keyword>
<feature type="region of interest" description="Disordered" evidence="2">
    <location>
        <begin position="263"/>
        <end position="283"/>
    </location>
</feature>
<dbReference type="Proteomes" id="UP001071777">
    <property type="component" value="Unassembled WGS sequence"/>
</dbReference>
<keyword evidence="3" id="KW-0812">Transmembrane</keyword>
<keyword evidence="5" id="KW-1185">Reference proteome</keyword>
<sequence>MFRIKLTRENATFICIFIHIVYLVFGSALETTPNDGLQLNSEQLLNQDELIGAINLAIPSISQNCLNGFDMSPLKSVQSSGSFSLKVSSPQSLEENQLEDKQFAETSQGSEKETVFSATSTDYLKNSRKNYVNMYFQHLRDLKRSGKTYKRRAKYRSLSKGDQLTYLQMNPPITGSVMPDEPKILKRRVRPTLMSERTKVRHDTEEYDVVEGKKLLDAIDSQDLRLKKLKYKSDYLKGVIPLYDLVIKELKAKQELMNAKKHSELGIPDKGSDKKSETTNIEDKSTSIKAEIEELTSKKHKIKAAQTELNNVLMDHANIKILAGSNALPSNIFQTHSLNIHNLEQTYSGIMHDSSRTHQDCQPENLQGAVSYFRVNIPSFPEHISTAKSSDDLELAGVGSKFSSKAHTLKGLNIGIGPENMSSSVKITLRNPNKPIFTSRWSGKIRAPNMNHGSTNTEYPKEKNFPEESDESDLYYACLVGTYMDDDDSDEELLYNRLCEKARVLQLEIQILEEENKRKRHVIKKENQRNAALKWKEKIIAESKKKQTNSCSHGDRKLPKYSWAAIVLGNKEDPALDIKRKELVEIVGSIKDLSRHRRHNIRRRRLEHMD</sequence>
<name>A0ABQ8P3F2_9CRYT</name>
<gene>
    <name evidence="4" type="ORF">OJ252_3072</name>
</gene>
<feature type="region of interest" description="Disordered" evidence="2">
    <location>
        <begin position="444"/>
        <end position="467"/>
    </location>
</feature>
<keyword evidence="3" id="KW-1133">Transmembrane helix</keyword>
<evidence type="ECO:0000313" key="4">
    <source>
        <dbReference type="EMBL" id="KAJ1606785.1"/>
    </source>
</evidence>